<proteinExistence type="predicted"/>
<name>A0AAD7U6Z6_9STRA</name>
<dbReference type="PANTHER" id="PTHR21666">
    <property type="entry name" value="PEPTIDASE-RELATED"/>
    <property type="match status" value="1"/>
</dbReference>
<organism evidence="3 4">
    <name type="scientific">Chrysophaeum taylorii</name>
    <dbReference type="NCBI Taxonomy" id="2483200"/>
    <lineage>
        <taxon>Eukaryota</taxon>
        <taxon>Sar</taxon>
        <taxon>Stramenopiles</taxon>
        <taxon>Ochrophyta</taxon>
        <taxon>Pelagophyceae</taxon>
        <taxon>Pelagomonadales</taxon>
        <taxon>Pelagomonadaceae</taxon>
        <taxon>Chrysophaeum</taxon>
    </lineage>
</organism>
<dbReference type="InterPro" id="IPR016047">
    <property type="entry name" value="M23ase_b-sheet_dom"/>
</dbReference>
<dbReference type="EMBL" id="JAQMWT010000563">
    <property type="protein sequence ID" value="KAJ8599451.1"/>
    <property type="molecule type" value="Genomic_DNA"/>
</dbReference>
<protein>
    <recommendedName>
        <fullName evidence="2">M23ase beta-sheet core domain-containing protein</fullName>
    </recommendedName>
</protein>
<accession>A0AAD7U6Z6</accession>
<dbReference type="InterPro" id="IPR050570">
    <property type="entry name" value="Cell_wall_metabolism_enzyme"/>
</dbReference>
<dbReference type="SUPFAM" id="SSF51261">
    <property type="entry name" value="Duplicated hybrid motif"/>
    <property type="match status" value="1"/>
</dbReference>
<dbReference type="PANTHER" id="PTHR21666:SF270">
    <property type="entry name" value="MUREIN HYDROLASE ACTIVATOR ENVC"/>
    <property type="match status" value="1"/>
</dbReference>
<dbReference type="AlphaFoldDB" id="A0AAD7U6Z6"/>
<dbReference type="Gene3D" id="2.70.70.10">
    <property type="entry name" value="Glucose Permease (Domain IIA)"/>
    <property type="match status" value="1"/>
</dbReference>
<dbReference type="Pfam" id="PF01551">
    <property type="entry name" value="Peptidase_M23"/>
    <property type="match status" value="1"/>
</dbReference>
<comment type="caution">
    <text evidence="3">The sequence shown here is derived from an EMBL/GenBank/DDBJ whole genome shotgun (WGS) entry which is preliminary data.</text>
</comment>
<feature type="chain" id="PRO_5042297795" description="M23ase beta-sheet core domain-containing protein" evidence="1">
    <location>
        <begin position="16"/>
        <end position="244"/>
    </location>
</feature>
<dbReference type="InterPro" id="IPR011055">
    <property type="entry name" value="Dup_hybrid_motif"/>
</dbReference>
<evidence type="ECO:0000313" key="3">
    <source>
        <dbReference type="EMBL" id="KAJ8599451.1"/>
    </source>
</evidence>
<dbReference type="CDD" id="cd12797">
    <property type="entry name" value="M23_peptidase"/>
    <property type="match status" value="1"/>
</dbReference>
<evidence type="ECO:0000313" key="4">
    <source>
        <dbReference type="Proteomes" id="UP001230188"/>
    </source>
</evidence>
<feature type="domain" description="M23ase beta-sheet core" evidence="2">
    <location>
        <begin position="111"/>
        <end position="207"/>
    </location>
</feature>
<keyword evidence="4" id="KW-1185">Reference proteome</keyword>
<feature type="signal peptide" evidence="1">
    <location>
        <begin position="1"/>
        <end position="15"/>
    </location>
</feature>
<reference evidence="3" key="1">
    <citation type="submission" date="2023-01" db="EMBL/GenBank/DDBJ databases">
        <title>Metagenome sequencing of chrysophaentin producing Chrysophaeum taylorii.</title>
        <authorList>
            <person name="Davison J."/>
            <person name="Bewley C."/>
        </authorList>
    </citation>
    <scope>NUCLEOTIDE SEQUENCE</scope>
    <source>
        <strain evidence="3">NIES-1699</strain>
    </source>
</reference>
<dbReference type="Proteomes" id="UP001230188">
    <property type="component" value="Unassembled WGS sequence"/>
</dbReference>
<gene>
    <name evidence="3" type="ORF">CTAYLR_008039</name>
</gene>
<dbReference type="GO" id="GO:0004222">
    <property type="term" value="F:metalloendopeptidase activity"/>
    <property type="evidence" value="ECO:0007669"/>
    <property type="project" value="TreeGrafter"/>
</dbReference>
<evidence type="ECO:0000256" key="1">
    <source>
        <dbReference type="SAM" id="SignalP"/>
    </source>
</evidence>
<evidence type="ECO:0000259" key="2">
    <source>
        <dbReference type="Pfam" id="PF01551"/>
    </source>
</evidence>
<keyword evidence="1" id="KW-0732">Signal</keyword>
<sequence>MVVSWLLVVPSVGSGDFAGACGRANFSRVMPSFPFERREEYVVRDLGAGPPARDSRIKCYARQLMRFPPTQGCAKFDVGRYNEHRPSMYASEHYANQSNAIDGYDGARDWHVGLDLGAPPGTGVYAPLEGAVFGFGYNRAPLDYGGVVVTQHSLEGVDFWLLYGHLSAKSVLFKGVGDPIARGQRIGSIGRTRENGGWPPHLHFQIALARPSRPHDMPGVVSEAHLDQALLDYPDPRLIVGPVY</sequence>